<dbReference type="Proteomes" id="UP000199230">
    <property type="component" value="Unassembled WGS sequence"/>
</dbReference>
<evidence type="ECO:0000313" key="1">
    <source>
        <dbReference type="EMBL" id="SDY74208.1"/>
    </source>
</evidence>
<name>A0A1H3MD34_9FIRM</name>
<dbReference type="EMBL" id="FNPV01000004">
    <property type="protein sequence ID" value="SDY74208.1"/>
    <property type="molecule type" value="Genomic_DNA"/>
</dbReference>
<evidence type="ECO:0000313" key="2">
    <source>
        <dbReference type="Proteomes" id="UP000199230"/>
    </source>
</evidence>
<proteinExistence type="predicted"/>
<dbReference type="STRING" id="159292.SAMN05192546_10476"/>
<accession>A0A1H3MD34</accession>
<dbReference type="RefSeq" id="WP_093312503.1">
    <property type="nucleotide sequence ID" value="NZ_FNPV01000004.1"/>
</dbReference>
<protein>
    <submittedName>
        <fullName evidence="1">Uncharacterized protein</fullName>
    </submittedName>
</protein>
<sequence length="64" mass="7642">MPDQNKMVLDSIQQLYDSLFQHDGYGEMKIEMKFLKKGQKEIIIHCGKQYRYVVDWPEEKGCTE</sequence>
<organism evidence="1 2">
    <name type="scientific">Tindallia californiensis</name>
    <dbReference type="NCBI Taxonomy" id="159292"/>
    <lineage>
        <taxon>Bacteria</taxon>
        <taxon>Bacillati</taxon>
        <taxon>Bacillota</taxon>
        <taxon>Clostridia</taxon>
        <taxon>Peptostreptococcales</taxon>
        <taxon>Tindalliaceae</taxon>
        <taxon>Tindallia</taxon>
    </lineage>
</organism>
<keyword evidence="2" id="KW-1185">Reference proteome</keyword>
<dbReference type="AlphaFoldDB" id="A0A1H3MD34"/>
<gene>
    <name evidence="1" type="ORF">SAMN05192546_10476</name>
</gene>
<reference evidence="1 2" key="1">
    <citation type="submission" date="2016-10" db="EMBL/GenBank/DDBJ databases">
        <authorList>
            <person name="de Groot N.N."/>
        </authorList>
    </citation>
    <scope>NUCLEOTIDE SEQUENCE [LARGE SCALE GENOMIC DNA]</scope>
    <source>
        <strain evidence="1 2">APO</strain>
    </source>
</reference>
<dbReference type="OrthoDB" id="9803747at2"/>